<comment type="caution">
    <text evidence="14">The sequence shown here is derived from an EMBL/GenBank/DDBJ whole genome shotgun (WGS) entry which is preliminary data.</text>
</comment>
<dbReference type="EMBL" id="JAGINW010000001">
    <property type="protein sequence ID" value="MBP2327105.1"/>
    <property type="molecule type" value="Genomic_DNA"/>
</dbReference>
<feature type="domain" description="Putative sensor" evidence="13">
    <location>
        <begin position="36"/>
        <end position="155"/>
    </location>
</feature>
<evidence type="ECO:0000256" key="8">
    <source>
        <dbReference type="ARBA" id="ARBA00023012"/>
    </source>
</evidence>
<evidence type="ECO:0000256" key="1">
    <source>
        <dbReference type="ARBA" id="ARBA00000085"/>
    </source>
</evidence>
<dbReference type="GO" id="GO:0016301">
    <property type="term" value="F:kinase activity"/>
    <property type="evidence" value="ECO:0007669"/>
    <property type="project" value="UniProtKB-KW"/>
</dbReference>
<evidence type="ECO:0000256" key="10">
    <source>
        <dbReference type="SAM" id="Phobius"/>
    </source>
</evidence>
<dbReference type="EC" id="2.7.13.3" evidence="2"/>
<feature type="region of interest" description="Disordered" evidence="9">
    <location>
        <begin position="1"/>
        <end position="25"/>
    </location>
</feature>
<sequence length="391" mass="42241">MSVTVGNAGPRETPKSPRAGSNDRAPRPWVHRSIVFMIASFPLRLAEFVLIVTAMVIGIATTMIWIGIPLLVLTTSMVRGLADLERSWVRSMLGVDIPPAVRLPHRRGLMATWQARLADRTTWHDLAYLMIAMPLGIVEFIAGLVSLAVPPFGIWVAPRIGALHGELALQMLGPSLNARLAARTHQLAVSRARGVDAVEAERRKIERDLHDGAQQRLVGVAMSLGLAKLKLESVPEELRELIDEAHSEAKLAVSELRDLARGIYPAVLQDRGLDAALSAQTARLPIKVDIEVKTDPRPPSVVETTTYFIVCESLTNIVKYAGATRATVKIWRTHDTVVVEITDDGCGGAVIRPGGGLAGLTDRAATIDGVLTVVSPPGGPTVVRADLPCRW</sequence>
<dbReference type="CDD" id="cd16917">
    <property type="entry name" value="HATPase_UhpB-NarQ-NarX-like"/>
    <property type="match status" value="1"/>
</dbReference>
<reference evidence="14 15" key="1">
    <citation type="submission" date="2021-03" db="EMBL/GenBank/DDBJ databases">
        <title>Sequencing the genomes of 1000 actinobacteria strains.</title>
        <authorList>
            <person name="Klenk H.-P."/>
        </authorList>
    </citation>
    <scope>NUCLEOTIDE SEQUENCE [LARGE SCALE GENOMIC DNA]</scope>
    <source>
        <strain evidence="14 15">DSM 46670</strain>
    </source>
</reference>
<keyword evidence="10" id="KW-1133">Transmembrane helix</keyword>
<keyword evidence="15" id="KW-1185">Reference proteome</keyword>
<name>A0ABS4TRR5_9PSEU</name>
<dbReference type="PANTHER" id="PTHR24421">
    <property type="entry name" value="NITRATE/NITRITE SENSOR PROTEIN NARX-RELATED"/>
    <property type="match status" value="1"/>
</dbReference>
<evidence type="ECO:0000256" key="9">
    <source>
        <dbReference type="SAM" id="MobiDB-lite"/>
    </source>
</evidence>
<dbReference type="InterPro" id="IPR036890">
    <property type="entry name" value="HATPase_C_sf"/>
</dbReference>
<dbReference type="Pfam" id="PF02518">
    <property type="entry name" value="HATPase_c"/>
    <property type="match status" value="1"/>
</dbReference>
<evidence type="ECO:0000259" key="11">
    <source>
        <dbReference type="Pfam" id="PF02518"/>
    </source>
</evidence>
<dbReference type="InterPro" id="IPR011712">
    <property type="entry name" value="Sig_transdc_His_kin_sub3_dim/P"/>
</dbReference>
<keyword evidence="7" id="KW-0067">ATP-binding</keyword>
<dbReference type="Gene3D" id="1.20.5.1930">
    <property type="match status" value="1"/>
</dbReference>
<dbReference type="PANTHER" id="PTHR24421:SF10">
    <property type="entry name" value="NITRATE_NITRITE SENSOR PROTEIN NARQ"/>
    <property type="match status" value="1"/>
</dbReference>
<dbReference type="InterPro" id="IPR003594">
    <property type="entry name" value="HATPase_dom"/>
</dbReference>
<keyword evidence="5" id="KW-0547">Nucleotide-binding</keyword>
<evidence type="ECO:0000313" key="15">
    <source>
        <dbReference type="Proteomes" id="UP001519332"/>
    </source>
</evidence>
<keyword evidence="3" id="KW-0597">Phosphoprotein</keyword>
<protein>
    <recommendedName>
        <fullName evidence="2">histidine kinase</fullName>
        <ecNumber evidence="2">2.7.13.3</ecNumber>
    </recommendedName>
</protein>
<evidence type="ECO:0000259" key="13">
    <source>
        <dbReference type="Pfam" id="PF13796"/>
    </source>
</evidence>
<dbReference type="Gene3D" id="3.30.565.10">
    <property type="entry name" value="Histidine kinase-like ATPase, C-terminal domain"/>
    <property type="match status" value="1"/>
</dbReference>
<keyword evidence="8" id="KW-0902">Two-component regulatory system</keyword>
<feature type="transmembrane region" description="Helical" evidence="10">
    <location>
        <begin position="126"/>
        <end position="149"/>
    </location>
</feature>
<keyword evidence="4" id="KW-0808">Transferase</keyword>
<comment type="catalytic activity">
    <reaction evidence="1">
        <text>ATP + protein L-histidine = ADP + protein N-phospho-L-histidine.</text>
        <dbReference type="EC" id="2.7.13.3"/>
    </reaction>
</comment>
<evidence type="ECO:0000256" key="3">
    <source>
        <dbReference type="ARBA" id="ARBA00022553"/>
    </source>
</evidence>
<keyword evidence="10" id="KW-0472">Membrane</keyword>
<gene>
    <name evidence="14" type="ORF">JOF56_007490</name>
</gene>
<keyword evidence="10" id="KW-0812">Transmembrane</keyword>
<dbReference type="SUPFAM" id="SSF55874">
    <property type="entry name" value="ATPase domain of HSP90 chaperone/DNA topoisomerase II/histidine kinase"/>
    <property type="match status" value="1"/>
</dbReference>
<dbReference type="Pfam" id="PF07730">
    <property type="entry name" value="HisKA_3"/>
    <property type="match status" value="1"/>
</dbReference>
<organism evidence="14 15">
    <name type="scientific">Kibdelosporangium banguiense</name>
    <dbReference type="NCBI Taxonomy" id="1365924"/>
    <lineage>
        <taxon>Bacteria</taxon>
        <taxon>Bacillati</taxon>
        <taxon>Actinomycetota</taxon>
        <taxon>Actinomycetes</taxon>
        <taxon>Pseudonocardiales</taxon>
        <taxon>Pseudonocardiaceae</taxon>
        <taxon>Kibdelosporangium</taxon>
    </lineage>
</organism>
<dbReference type="InterPro" id="IPR025828">
    <property type="entry name" value="Put_sensor_dom"/>
</dbReference>
<feature type="domain" description="Histidine kinase/HSP90-like ATPase" evidence="11">
    <location>
        <begin position="307"/>
        <end position="388"/>
    </location>
</feature>
<dbReference type="InterPro" id="IPR050482">
    <property type="entry name" value="Sensor_HK_TwoCompSys"/>
</dbReference>
<evidence type="ECO:0000259" key="12">
    <source>
        <dbReference type="Pfam" id="PF07730"/>
    </source>
</evidence>
<keyword evidence="6 14" id="KW-0418">Kinase</keyword>
<evidence type="ECO:0000256" key="6">
    <source>
        <dbReference type="ARBA" id="ARBA00022777"/>
    </source>
</evidence>
<evidence type="ECO:0000256" key="2">
    <source>
        <dbReference type="ARBA" id="ARBA00012438"/>
    </source>
</evidence>
<evidence type="ECO:0000256" key="7">
    <source>
        <dbReference type="ARBA" id="ARBA00022840"/>
    </source>
</evidence>
<accession>A0ABS4TRR5</accession>
<dbReference type="Proteomes" id="UP001519332">
    <property type="component" value="Unassembled WGS sequence"/>
</dbReference>
<evidence type="ECO:0000256" key="4">
    <source>
        <dbReference type="ARBA" id="ARBA00022679"/>
    </source>
</evidence>
<evidence type="ECO:0000313" key="14">
    <source>
        <dbReference type="EMBL" id="MBP2327105.1"/>
    </source>
</evidence>
<evidence type="ECO:0000256" key="5">
    <source>
        <dbReference type="ARBA" id="ARBA00022741"/>
    </source>
</evidence>
<dbReference type="Pfam" id="PF13796">
    <property type="entry name" value="Sensor"/>
    <property type="match status" value="1"/>
</dbReference>
<feature type="domain" description="Signal transduction histidine kinase subgroup 3 dimerisation and phosphoacceptor" evidence="12">
    <location>
        <begin position="201"/>
        <end position="267"/>
    </location>
</feature>
<proteinExistence type="predicted"/>